<reference evidence="8" key="1">
    <citation type="submission" date="2021-01" db="EMBL/GenBank/DDBJ databases">
        <title>YIM 132084 draft genome.</title>
        <authorList>
            <person name="An D."/>
        </authorList>
    </citation>
    <scope>NUCLEOTIDE SEQUENCE</scope>
    <source>
        <strain evidence="8">YIM 132084</strain>
    </source>
</reference>
<dbReference type="GO" id="GO:0071949">
    <property type="term" value="F:FAD binding"/>
    <property type="evidence" value="ECO:0007669"/>
    <property type="project" value="InterPro"/>
</dbReference>
<dbReference type="Gene3D" id="1.10.45.10">
    <property type="entry name" value="Vanillyl-alcohol Oxidase, Chain A, domain 4"/>
    <property type="match status" value="1"/>
</dbReference>
<dbReference type="SUPFAM" id="SSF55103">
    <property type="entry name" value="FAD-linked oxidases, C-terminal domain"/>
    <property type="match status" value="1"/>
</dbReference>
<feature type="region of interest" description="Disordered" evidence="6">
    <location>
        <begin position="1"/>
        <end position="59"/>
    </location>
</feature>
<dbReference type="PROSITE" id="PS51387">
    <property type="entry name" value="FAD_PCMH"/>
    <property type="match status" value="1"/>
</dbReference>
<evidence type="ECO:0000256" key="3">
    <source>
        <dbReference type="ARBA" id="ARBA00022630"/>
    </source>
</evidence>
<dbReference type="FunFam" id="3.30.70.2740:FF:000001">
    <property type="entry name" value="D-lactate dehydrogenase mitochondrial"/>
    <property type="match status" value="1"/>
</dbReference>
<dbReference type="InterPro" id="IPR051914">
    <property type="entry name" value="FAD-linked_OxidoTrans_Type4"/>
</dbReference>
<comment type="cofactor">
    <cofactor evidence="1">
        <name>FAD</name>
        <dbReference type="ChEBI" id="CHEBI:57692"/>
    </cofactor>
</comment>
<evidence type="ECO:0000256" key="6">
    <source>
        <dbReference type="SAM" id="MobiDB-lite"/>
    </source>
</evidence>
<protein>
    <submittedName>
        <fullName evidence="8">FAD-binding protein</fullName>
    </submittedName>
</protein>
<dbReference type="InterPro" id="IPR036318">
    <property type="entry name" value="FAD-bd_PCMH-like_sf"/>
</dbReference>
<dbReference type="InterPro" id="IPR004113">
    <property type="entry name" value="FAD-bd_oxidored_4_C"/>
</dbReference>
<dbReference type="Proteomes" id="UP000663792">
    <property type="component" value="Unassembled WGS sequence"/>
</dbReference>
<evidence type="ECO:0000256" key="4">
    <source>
        <dbReference type="ARBA" id="ARBA00022827"/>
    </source>
</evidence>
<feature type="compositionally biased region" description="Basic residues" evidence="6">
    <location>
        <begin position="28"/>
        <end position="38"/>
    </location>
</feature>
<keyword evidence="4" id="KW-0274">FAD</keyword>
<evidence type="ECO:0000259" key="7">
    <source>
        <dbReference type="PROSITE" id="PS51387"/>
    </source>
</evidence>
<dbReference type="EMBL" id="JAERWK010000006">
    <property type="protein sequence ID" value="MBM9466542.1"/>
    <property type="molecule type" value="Genomic_DNA"/>
</dbReference>
<dbReference type="PANTHER" id="PTHR42934:SF2">
    <property type="entry name" value="GLYCOLATE OXIDASE SUBUNIT GLCD"/>
    <property type="match status" value="1"/>
</dbReference>
<proteinExistence type="inferred from homology"/>
<dbReference type="InterPro" id="IPR016164">
    <property type="entry name" value="FAD-linked_Oxase-like_C"/>
</dbReference>
<gene>
    <name evidence="8" type="ORF">JL106_04505</name>
</gene>
<accession>A0A939C0V8</accession>
<dbReference type="FunFam" id="1.10.45.10:FF:000001">
    <property type="entry name" value="D-lactate dehydrogenase mitochondrial"/>
    <property type="match status" value="1"/>
</dbReference>
<dbReference type="InterPro" id="IPR006094">
    <property type="entry name" value="Oxid_FAD_bind_N"/>
</dbReference>
<keyword evidence="9" id="KW-1185">Reference proteome</keyword>
<dbReference type="AlphaFoldDB" id="A0A939C0V8"/>
<dbReference type="Pfam" id="PF01565">
    <property type="entry name" value="FAD_binding_4"/>
    <property type="match status" value="1"/>
</dbReference>
<dbReference type="Pfam" id="PF02913">
    <property type="entry name" value="FAD-oxidase_C"/>
    <property type="match status" value="1"/>
</dbReference>
<evidence type="ECO:0000256" key="2">
    <source>
        <dbReference type="ARBA" id="ARBA00008000"/>
    </source>
</evidence>
<dbReference type="InterPro" id="IPR016171">
    <property type="entry name" value="Vanillyl_alc_oxidase_C-sub2"/>
</dbReference>
<dbReference type="InterPro" id="IPR016169">
    <property type="entry name" value="FAD-bd_PCMH_sub2"/>
</dbReference>
<dbReference type="SUPFAM" id="SSF56176">
    <property type="entry name" value="FAD-binding/transporter-associated domain-like"/>
    <property type="match status" value="1"/>
</dbReference>
<name>A0A939C0V8_9ACTN</name>
<evidence type="ECO:0000313" key="8">
    <source>
        <dbReference type="EMBL" id="MBM9466542.1"/>
    </source>
</evidence>
<feature type="domain" description="FAD-binding PCMH-type" evidence="7">
    <location>
        <begin position="96"/>
        <end position="275"/>
    </location>
</feature>
<dbReference type="PANTHER" id="PTHR42934">
    <property type="entry name" value="GLYCOLATE OXIDASE SUBUNIT GLCD"/>
    <property type="match status" value="1"/>
</dbReference>
<sequence>MPNRSAPAADPQHHPRSPPQHPPQHPTRGSRRQRRGLRGYRSGVQGSSSAAAGATTSATTTVDVVDRLRRDLPPEVVLTDPDVVATYRQDEAEWAEHGTPAAVVRARTAADVQATVRACIVTGTPLVPRGAGTGLSGGANALDGCVVLTTERMTAVRQIDAVERLAVVEPGVVNDDLRAAVAEHGLWYPPDPASSPWSTIGGNAATNAGGLCCVKYGVTRDYVLALEVVTGTGELVRLGRRTAKGVAGYDLVGLMVGSEGTLGVITEITVRLRPQRAPQHTVAGYFDSVVDAGRAVALVGATDVVPSALELIDRHCLVAVDAWKHMGLSADANVVLLARTDAPGSIADAEADTLLACFEEAGATWAARSTDEVEAEALFEARRLAYPALERLGPVLTEDVCVPKAALPEMLERIERTAVEFDTLIANVAHAGDGNLHPLLITPAGDEPARARAQLAFDRIIEHALELGGTVTGEHGVGLLKRDGLADELSPAVLAMHGAIKDALDPHRILNPGKVVRLAG</sequence>
<dbReference type="InterPro" id="IPR016166">
    <property type="entry name" value="FAD-bd_PCMH"/>
</dbReference>
<dbReference type="GO" id="GO:0016491">
    <property type="term" value="F:oxidoreductase activity"/>
    <property type="evidence" value="ECO:0007669"/>
    <property type="project" value="UniProtKB-KW"/>
</dbReference>
<keyword evidence="3" id="KW-0285">Flavoprotein</keyword>
<evidence type="ECO:0000313" key="9">
    <source>
        <dbReference type="Proteomes" id="UP000663792"/>
    </source>
</evidence>
<dbReference type="Gene3D" id="3.30.465.10">
    <property type="match status" value="1"/>
</dbReference>
<feature type="compositionally biased region" description="Low complexity" evidence="6">
    <location>
        <begin position="39"/>
        <end position="59"/>
    </location>
</feature>
<dbReference type="Gene3D" id="3.30.70.2740">
    <property type="match status" value="1"/>
</dbReference>
<evidence type="ECO:0000256" key="5">
    <source>
        <dbReference type="ARBA" id="ARBA00023002"/>
    </source>
</evidence>
<evidence type="ECO:0000256" key="1">
    <source>
        <dbReference type="ARBA" id="ARBA00001974"/>
    </source>
</evidence>
<organism evidence="8 9">
    <name type="scientific">Nakamurella leprariae</name>
    <dbReference type="NCBI Taxonomy" id="2803911"/>
    <lineage>
        <taxon>Bacteria</taxon>
        <taxon>Bacillati</taxon>
        <taxon>Actinomycetota</taxon>
        <taxon>Actinomycetes</taxon>
        <taxon>Nakamurellales</taxon>
        <taxon>Nakamurellaceae</taxon>
        <taxon>Nakamurella</taxon>
    </lineage>
</organism>
<comment type="caution">
    <text evidence="8">The sequence shown here is derived from an EMBL/GenBank/DDBJ whole genome shotgun (WGS) entry which is preliminary data.</text>
</comment>
<comment type="similarity">
    <text evidence="2">Belongs to the FAD-binding oxidoreductase/transferase type 4 family.</text>
</comment>
<keyword evidence="5" id="KW-0560">Oxidoreductase</keyword>